<evidence type="ECO:0000256" key="2">
    <source>
        <dbReference type="ARBA" id="ARBA00022692"/>
    </source>
</evidence>
<dbReference type="Proteomes" id="UP000477849">
    <property type="component" value="Unassembled WGS sequence"/>
</dbReference>
<feature type="domain" description="O-antigen ligase-related" evidence="7">
    <location>
        <begin position="261"/>
        <end position="409"/>
    </location>
</feature>
<keyword evidence="9" id="KW-1185">Reference proteome</keyword>
<dbReference type="RefSeq" id="WP_163902516.1">
    <property type="nucleotide sequence ID" value="NZ_CP048427.1"/>
</dbReference>
<feature type="transmembrane region" description="Helical" evidence="6">
    <location>
        <begin position="130"/>
        <end position="150"/>
    </location>
</feature>
<feature type="transmembrane region" description="Helical" evidence="6">
    <location>
        <begin position="405"/>
        <end position="426"/>
    </location>
</feature>
<feature type="transmembrane region" description="Helical" evidence="6">
    <location>
        <begin position="255"/>
        <end position="272"/>
    </location>
</feature>
<feature type="transmembrane region" description="Helical" evidence="6">
    <location>
        <begin position="25"/>
        <end position="43"/>
    </location>
</feature>
<dbReference type="Pfam" id="PF04932">
    <property type="entry name" value="Wzy_C"/>
    <property type="match status" value="1"/>
</dbReference>
<dbReference type="PANTHER" id="PTHR37422">
    <property type="entry name" value="TEICHURONIC ACID BIOSYNTHESIS PROTEIN TUAE"/>
    <property type="match status" value="1"/>
</dbReference>
<feature type="compositionally biased region" description="Basic residues" evidence="5">
    <location>
        <begin position="499"/>
        <end position="513"/>
    </location>
</feature>
<name>A0A6M1RTX5_9HYPH</name>
<gene>
    <name evidence="8" type="ORF">G6N76_15805</name>
</gene>
<proteinExistence type="predicted"/>
<feature type="transmembrane region" description="Helical" evidence="6">
    <location>
        <begin position="278"/>
        <end position="297"/>
    </location>
</feature>
<dbReference type="InterPro" id="IPR007016">
    <property type="entry name" value="O-antigen_ligase-rel_domated"/>
</dbReference>
<evidence type="ECO:0000256" key="6">
    <source>
        <dbReference type="SAM" id="Phobius"/>
    </source>
</evidence>
<keyword evidence="3 6" id="KW-1133">Transmembrane helix</keyword>
<reference evidence="8 9" key="1">
    <citation type="submission" date="2020-02" db="EMBL/GenBank/DDBJ databases">
        <title>Genome sequence of the type strain CCBAU10050 of Rhizobium daejeonense.</title>
        <authorList>
            <person name="Gao J."/>
            <person name="Sun J."/>
        </authorList>
    </citation>
    <scope>NUCLEOTIDE SEQUENCE [LARGE SCALE GENOMIC DNA]</scope>
    <source>
        <strain evidence="8 9">CCBAU10050</strain>
    </source>
</reference>
<dbReference type="InterPro" id="IPR051533">
    <property type="entry name" value="WaaL-like"/>
</dbReference>
<feature type="transmembrane region" description="Helical" evidence="6">
    <location>
        <begin position="49"/>
        <end position="70"/>
    </location>
</feature>
<dbReference type="PANTHER" id="PTHR37422:SF23">
    <property type="entry name" value="TEICHURONIC ACID BIOSYNTHESIS PROTEIN TUAE"/>
    <property type="match status" value="1"/>
</dbReference>
<feature type="transmembrane region" description="Helical" evidence="6">
    <location>
        <begin position="162"/>
        <end position="187"/>
    </location>
</feature>
<feature type="transmembrane region" description="Helical" evidence="6">
    <location>
        <begin position="462"/>
        <end position="482"/>
    </location>
</feature>
<evidence type="ECO:0000259" key="7">
    <source>
        <dbReference type="Pfam" id="PF04932"/>
    </source>
</evidence>
<evidence type="ECO:0000256" key="1">
    <source>
        <dbReference type="ARBA" id="ARBA00004141"/>
    </source>
</evidence>
<protein>
    <recommendedName>
        <fullName evidence="7">O-antigen ligase-related domain-containing protein</fullName>
    </recommendedName>
</protein>
<keyword evidence="2 6" id="KW-0812">Transmembrane</keyword>
<organism evidence="8 9">
    <name type="scientific">Rhizobium daejeonense</name>
    <dbReference type="NCBI Taxonomy" id="240521"/>
    <lineage>
        <taxon>Bacteria</taxon>
        <taxon>Pseudomonadati</taxon>
        <taxon>Pseudomonadota</taxon>
        <taxon>Alphaproteobacteria</taxon>
        <taxon>Hyphomicrobiales</taxon>
        <taxon>Rhizobiaceae</taxon>
        <taxon>Rhizobium/Agrobacterium group</taxon>
        <taxon>Rhizobium</taxon>
    </lineage>
</organism>
<feature type="transmembrane region" description="Helical" evidence="6">
    <location>
        <begin position="438"/>
        <end position="456"/>
    </location>
</feature>
<dbReference type="AlphaFoldDB" id="A0A6M1RTX5"/>
<evidence type="ECO:0000256" key="5">
    <source>
        <dbReference type="SAM" id="MobiDB-lite"/>
    </source>
</evidence>
<feature type="transmembrane region" description="Helical" evidence="6">
    <location>
        <begin position="317"/>
        <end position="340"/>
    </location>
</feature>
<evidence type="ECO:0000256" key="3">
    <source>
        <dbReference type="ARBA" id="ARBA00022989"/>
    </source>
</evidence>
<sequence length="513" mass="55698">MQTSQRRLAAGPGEKVGAGSRLTDILRLAFWFSIVISLLNYGAYDSVTVAIEAGFVYLLLVLGVFSLGIAGNVRMPVVTSIAALLLLLAWIVFQTAPLPEGWPVHPAWMEVRKLDPDVHASISVTPGDDFGAYLKIALPFGVFLLSLLLFRKDGEAERALRLYGVTGGIIAILSILQFVFAPGMLLFVEKTAYLDSLTGFFVNRNTAATFFGIVSLLLLTLLWRSTKDVDVRRFVATLAQPRPEAKGWSLERKHGLLYAGLLAASLLALLLTKSRAGVGLTFVSLSLLGILLGSTRYSRTQRASFGGRPKVGIARRLWILVGLPLAFLVILAFLGGNVLLRAEVRGAEDPRFCTLPGIVASVKDHFPWGSGLASFQEVFPAYRDPACGVFAAWDKAHNVYLEGTLTLGIMFPLVAVIVMGSLIHIFIRGIRERREYRFAGCLGLAALLLVGLHSAFDFSLQIPGFSLVFALLMGPVVSICLGRGAGAFPQSSQQASGRYRVRARHGHRKSENV</sequence>
<feature type="transmembrane region" description="Helical" evidence="6">
    <location>
        <begin position="77"/>
        <end position="96"/>
    </location>
</feature>
<dbReference type="EMBL" id="JAAKZH010000004">
    <property type="protein sequence ID" value="NGO65134.1"/>
    <property type="molecule type" value="Genomic_DNA"/>
</dbReference>
<feature type="transmembrane region" description="Helical" evidence="6">
    <location>
        <begin position="207"/>
        <end position="223"/>
    </location>
</feature>
<accession>A0A6M1RTX5</accession>
<feature type="region of interest" description="Disordered" evidence="5">
    <location>
        <begin position="488"/>
        <end position="513"/>
    </location>
</feature>
<comment type="subcellular location">
    <subcellularLocation>
        <location evidence="1">Membrane</location>
        <topology evidence="1">Multi-pass membrane protein</topology>
    </subcellularLocation>
</comment>
<evidence type="ECO:0000313" key="9">
    <source>
        <dbReference type="Proteomes" id="UP000477849"/>
    </source>
</evidence>
<evidence type="ECO:0000256" key="4">
    <source>
        <dbReference type="ARBA" id="ARBA00023136"/>
    </source>
</evidence>
<dbReference type="GO" id="GO:0016020">
    <property type="term" value="C:membrane"/>
    <property type="evidence" value="ECO:0007669"/>
    <property type="project" value="UniProtKB-SubCell"/>
</dbReference>
<evidence type="ECO:0000313" key="8">
    <source>
        <dbReference type="EMBL" id="NGO65134.1"/>
    </source>
</evidence>
<keyword evidence="4 6" id="KW-0472">Membrane</keyword>
<comment type="caution">
    <text evidence="8">The sequence shown here is derived from an EMBL/GenBank/DDBJ whole genome shotgun (WGS) entry which is preliminary data.</text>
</comment>